<dbReference type="Proteomes" id="UP000254707">
    <property type="component" value="Unassembled WGS sequence"/>
</dbReference>
<dbReference type="RefSeq" id="WP_041079819.1">
    <property type="nucleotide sequence ID" value="NZ_CAXOKG010000019.1"/>
</dbReference>
<dbReference type="EMBL" id="UHED01000001">
    <property type="protein sequence ID" value="SUM84801.1"/>
    <property type="molecule type" value="Genomic_DNA"/>
</dbReference>
<accession>A0A380HR63</accession>
<reference evidence="1 2" key="1">
    <citation type="submission" date="2018-06" db="EMBL/GenBank/DDBJ databases">
        <authorList>
            <consortium name="Pathogen Informatics"/>
            <person name="Doyle S."/>
        </authorList>
    </citation>
    <scope>NUCLEOTIDE SEQUENCE [LARGE SCALE GENOMIC DNA]</scope>
    <source>
        <strain evidence="1 2">NCTC7688</strain>
    </source>
</reference>
<organism evidence="1 2">
    <name type="scientific">Staphylococcus saprophyticus</name>
    <dbReference type="NCBI Taxonomy" id="29385"/>
    <lineage>
        <taxon>Bacteria</taxon>
        <taxon>Bacillati</taxon>
        <taxon>Bacillota</taxon>
        <taxon>Bacilli</taxon>
        <taxon>Bacillales</taxon>
        <taxon>Staphylococcaceae</taxon>
        <taxon>Staphylococcus</taxon>
    </lineage>
</organism>
<protein>
    <submittedName>
        <fullName evidence="1">Uncharacterized protein</fullName>
    </submittedName>
</protein>
<gene>
    <name evidence="1" type="ORF">NCTC7688_02692</name>
</gene>
<name>A0A380HR63_STASA</name>
<proteinExistence type="predicted"/>
<sequence length="162" mass="19140">MKALAIVDLFTLLKESSKKQLTMYEKVLTDLYHIVEMIDLNDAEQKKIKELNNVFDLVPKRPGDTQERLNKLSLIESRKEQLQYTMRSKNVFGDISEKAKKLGIYKGDFIESQRIKVSQENKSNVRKIYIQLIESILEDNEKKYNKQNARMKILKFINRNKI</sequence>
<dbReference type="AlphaFoldDB" id="A0A380HR63"/>
<evidence type="ECO:0000313" key="1">
    <source>
        <dbReference type="EMBL" id="SUM84801.1"/>
    </source>
</evidence>
<evidence type="ECO:0000313" key="2">
    <source>
        <dbReference type="Proteomes" id="UP000254707"/>
    </source>
</evidence>